<evidence type="ECO:0000259" key="8">
    <source>
        <dbReference type="PROSITE" id="PS51775"/>
    </source>
</evidence>
<evidence type="ECO:0000256" key="5">
    <source>
        <dbReference type="SAM" id="Coils"/>
    </source>
</evidence>
<accession>A0A7J7BXN7</accession>
<evidence type="ECO:0000256" key="4">
    <source>
        <dbReference type="ARBA" id="ARBA00023136"/>
    </source>
</evidence>
<sequence length="720" mass="80620">MSLDMIHSWTLNDIIVSFVELSVAYFLLCALAFAFFASKFLNVLERHLPCPCIGFLGYRNSDLCWHKLPIDWLRRTICSVQVLVNARLPCNSIWVQDQACYRDVGLLKDARLDNPKREFGNEACSTSFSGLRLQDLADKEIGHDAKGKRTMNQKQRSGTRRRMRIVLGNGKFPSVLGADDAHTVAAGVSRNRSDGSKMRSEYLNPSGGIGDDVRDEANTRHGLDLGQRIGQSLELRGSYADSNRKGNIFPVVELACNAQDNVGMAETHLHTIRMLELALQEQKSAHAAVYLELEKERAAAATAADEAMAMILRLQKDKASIEMEARQYQRIIEEKSAYDKEEMNILKEILIRKERENHFLEKELVAYQLMNVSRNELLESDLNYQTNDGGEGASLSADQNEDLEHMEMNKPTSEEEVIKTANWTSNYEEGLPNIGEKAMSKNKDLHSDLSISQGLEKMSEIDSDLYQFISHGRNLLENTTDSAGNTMIQKDNSVASEGMTANAAQICSGIVGLKKDGEHGNQVDSVLHGSMFNTEPTIYDVHVIDDNTVLHKVDSGEHGGPSNSATSDTEVWSYSMLKACPDTRMSESECNIQGSSMEMSRRLKMLGDSQCKPLCCDLGRTSLSSVNSARLKIDGEVEWLRERLRQVKEEKGKLTFAAEQKQRVTAQLQLIDEILNYLHQIQELREPVRRASLPPSSSKVRHMEFGVLLSALIDLQLSIH</sequence>
<feature type="region of interest" description="Disordered" evidence="6">
    <location>
        <begin position="188"/>
        <end position="212"/>
    </location>
</feature>
<keyword evidence="10" id="KW-1185">Reference proteome</keyword>
<comment type="subcellular location">
    <subcellularLocation>
        <location evidence="1">Membrane</location>
    </subcellularLocation>
</comment>
<dbReference type="Pfam" id="PF04576">
    <property type="entry name" value="Zein-binding"/>
    <property type="match status" value="1"/>
</dbReference>
<dbReference type="PANTHER" id="PTHR31422:SF44">
    <property type="entry name" value="GTD-BINDING DOMAIN-CONTAINING PROTEIN"/>
    <property type="match status" value="1"/>
</dbReference>
<evidence type="ECO:0000256" key="3">
    <source>
        <dbReference type="ARBA" id="ARBA00022989"/>
    </source>
</evidence>
<dbReference type="GO" id="GO:0080115">
    <property type="term" value="F:myosin XI tail binding"/>
    <property type="evidence" value="ECO:0007669"/>
    <property type="project" value="UniProtKB-ARBA"/>
</dbReference>
<feature type="transmembrane region" description="Helical" evidence="7">
    <location>
        <begin position="14"/>
        <end position="37"/>
    </location>
</feature>
<evidence type="ECO:0000256" key="6">
    <source>
        <dbReference type="SAM" id="MobiDB-lite"/>
    </source>
</evidence>
<protein>
    <recommendedName>
        <fullName evidence="8">GTD-binding domain-containing protein</fullName>
    </recommendedName>
</protein>
<dbReference type="Proteomes" id="UP000593562">
    <property type="component" value="Unassembled WGS sequence"/>
</dbReference>
<name>A0A7J7BXN7_TRIWF</name>
<comment type="caution">
    <text evidence="9">The sequence shown here is derived from an EMBL/GenBank/DDBJ whole genome shotgun (WGS) entry which is preliminary data.</text>
</comment>
<dbReference type="GO" id="GO:0016020">
    <property type="term" value="C:membrane"/>
    <property type="evidence" value="ECO:0007669"/>
    <property type="project" value="UniProtKB-SubCell"/>
</dbReference>
<reference evidence="9 10" key="1">
    <citation type="journal article" date="2020" name="Nat. Commun.">
        <title>Genome of Tripterygium wilfordii and identification of cytochrome P450 involved in triptolide biosynthesis.</title>
        <authorList>
            <person name="Tu L."/>
            <person name="Su P."/>
            <person name="Zhang Z."/>
            <person name="Gao L."/>
            <person name="Wang J."/>
            <person name="Hu T."/>
            <person name="Zhou J."/>
            <person name="Zhang Y."/>
            <person name="Zhao Y."/>
            <person name="Liu Y."/>
            <person name="Song Y."/>
            <person name="Tong Y."/>
            <person name="Lu Y."/>
            <person name="Yang J."/>
            <person name="Xu C."/>
            <person name="Jia M."/>
            <person name="Peters R.J."/>
            <person name="Huang L."/>
            <person name="Gao W."/>
        </authorList>
    </citation>
    <scope>NUCLEOTIDE SEQUENCE [LARGE SCALE GENOMIC DNA]</scope>
    <source>
        <strain evidence="10">cv. XIE 37</strain>
        <tissue evidence="9">Leaf</tissue>
    </source>
</reference>
<organism evidence="9 10">
    <name type="scientific">Tripterygium wilfordii</name>
    <name type="common">Thunder God vine</name>
    <dbReference type="NCBI Taxonomy" id="458696"/>
    <lineage>
        <taxon>Eukaryota</taxon>
        <taxon>Viridiplantae</taxon>
        <taxon>Streptophyta</taxon>
        <taxon>Embryophyta</taxon>
        <taxon>Tracheophyta</taxon>
        <taxon>Spermatophyta</taxon>
        <taxon>Magnoliopsida</taxon>
        <taxon>eudicotyledons</taxon>
        <taxon>Gunneridae</taxon>
        <taxon>Pentapetalae</taxon>
        <taxon>rosids</taxon>
        <taxon>fabids</taxon>
        <taxon>Celastrales</taxon>
        <taxon>Celastraceae</taxon>
        <taxon>Tripterygium</taxon>
    </lineage>
</organism>
<dbReference type="AlphaFoldDB" id="A0A7J7BXN7"/>
<keyword evidence="2 7" id="KW-0812">Transmembrane</keyword>
<dbReference type="InParanoid" id="A0A7J7BXN7"/>
<dbReference type="FunCoup" id="A0A7J7BXN7">
    <property type="interactions" value="1342"/>
</dbReference>
<feature type="coiled-coil region" evidence="5">
    <location>
        <begin position="311"/>
        <end position="363"/>
    </location>
</feature>
<proteinExistence type="predicted"/>
<gene>
    <name evidence="9" type="ORF">HS088_TW22G00268</name>
</gene>
<evidence type="ECO:0000256" key="2">
    <source>
        <dbReference type="ARBA" id="ARBA00022692"/>
    </source>
</evidence>
<keyword evidence="5" id="KW-0175">Coiled coil</keyword>
<dbReference type="PROSITE" id="PS51775">
    <property type="entry name" value="GTD_BINDING"/>
    <property type="match status" value="1"/>
</dbReference>
<keyword evidence="4 7" id="KW-0472">Membrane</keyword>
<evidence type="ECO:0000256" key="7">
    <source>
        <dbReference type="SAM" id="Phobius"/>
    </source>
</evidence>
<dbReference type="EMBL" id="JAAARO010000022">
    <property type="protein sequence ID" value="KAF5726588.1"/>
    <property type="molecule type" value="Genomic_DNA"/>
</dbReference>
<evidence type="ECO:0000313" key="9">
    <source>
        <dbReference type="EMBL" id="KAF5726588.1"/>
    </source>
</evidence>
<evidence type="ECO:0000256" key="1">
    <source>
        <dbReference type="ARBA" id="ARBA00004370"/>
    </source>
</evidence>
<evidence type="ECO:0000313" key="10">
    <source>
        <dbReference type="Proteomes" id="UP000593562"/>
    </source>
</evidence>
<dbReference type="InterPro" id="IPR007656">
    <property type="entry name" value="GTD-bd"/>
</dbReference>
<dbReference type="PANTHER" id="PTHR31422">
    <property type="entry name" value="BNAANNG28530D PROTEIN"/>
    <property type="match status" value="1"/>
</dbReference>
<feature type="compositionally biased region" description="Basic and acidic residues" evidence="6">
    <location>
        <begin position="191"/>
        <end position="200"/>
    </location>
</feature>
<keyword evidence="3 7" id="KW-1133">Transmembrane helix</keyword>
<feature type="domain" description="GTD-binding" evidence="8">
    <location>
        <begin position="270"/>
        <end position="368"/>
    </location>
</feature>